<keyword evidence="3" id="KW-1185">Reference proteome</keyword>
<feature type="transmembrane region" description="Helical" evidence="1">
    <location>
        <begin position="85"/>
        <end position="111"/>
    </location>
</feature>
<evidence type="ECO:0000313" key="2">
    <source>
        <dbReference type="EMBL" id="SMO43763.1"/>
    </source>
</evidence>
<accession>A0A521B9M0</accession>
<name>A0A521B9M0_9BACT</name>
<evidence type="ECO:0000256" key="1">
    <source>
        <dbReference type="SAM" id="Phobius"/>
    </source>
</evidence>
<dbReference type="RefSeq" id="WP_142934213.1">
    <property type="nucleotide sequence ID" value="NZ_FXTM01000004.1"/>
</dbReference>
<organism evidence="2 3">
    <name type="scientific">Balnearium lithotrophicum</name>
    <dbReference type="NCBI Taxonomy" id="223788"/>
    <lineage>
        <taxon>Bacteria</taxon>
        <taxon>Pseudomonadati</taxon>
        <taxon>Aquificota</taxon>
        <taxon>Aquificia</taxon>
        <taxon>Desulfurobacteriales</taxon>
        <taxon>Desulfurobacteriaceae</taxon>
        <taxon>Balnearium</taxon>
    </lineage>
</organism>
<protein>
    <recommendedName>
        <fullName evidence="4">Holin of 3TMs, for gene-transfer release</fullName>
    </recommendedName>
</protein>
<feature type="transmembrane region" description="Helical" evidence="1">
    <location>
        <begin position="54"/>
        <end position="73"/>
    </location>
</feature>
<sequence length="139" mass="15896">MGAIIGLKDNFLKGREDLKERVLSLKREGKSWKEIEELLRKEFERELSFLKPNLFTYFLFIGGTLLLPLLYLWKSVFEPGTFGYFISRLLFAISAMLSLKGIVGHYVVVFLNRDRFEAELQALKATIEGGKNGSGKQSN</sequence>
<evidence type="ECO:0000313" key="3">
    <source>
        <dbReference type="Proteomes" id="UP000317315"/>
    </source>
</evidence>
<keyword evidence="1" id="KW-1133">Transmembrane helix</keyword>
<gene>
    <name evidence="2" type="ORF">SAMN06269117_10478</name>
</gene>
<reference evidence="2 3" key="1">
    <citation type="submission" date="2017-05" db="EMBL/GenBank/DDBJ databases">
        <authorList>
            <person name="Varghese N."/>
            <person name="Submissions S."/>
        </authorList>
    </citation>
    <scope>NUCLEOTIDE SEQUENCE [LARGE SCALE GENOMIC DNA]</scope>
    <source>
        <strain evidence="2 3">DSM 16304</strain>
    </source>
</reference>
<keyword evidence="1" id="KW-0812">Transmembrane</keyword>
<dbReference type="Proteomes" id="UP000317315">
    <property type="component" value="Unassembled WGS sequence"/>
</dbReference>
<dbReference type="OrthoDB" id="14805at2"/>
<evidence type="ECO:0008006" key="4">
    <source>
        <dbReference type="Google" id="ProtNLM"/>
    </source>
</evidence>
<dbReference type="AlphaFoldDB" id="A0A521B9M0"/>
<keyword evidence="1" id="KW-0472">Membrane</keyword>
<proteinExistence type="predicted"/>
<dbReference type="EMBL" id="FXTM01000004">
    <property type="protein sequence ID" value="SMO43763.1"/>
    <property type="molecule type" value="Genomic_DNA"/>
</dbReference>